<name>A0ABU9BLM1_9BURK</name>
<evidence type="ECO:0000256" key="5">
    <source>
        <dbReference type="ARBA" id="ARBA00023139"/>
    </source>
</evidence>
<evidence type="ECO:0000256" key="3">
    <source>
        <dbReference type="ARBA" id="ARBA00022729"/>
    </source>
</evidence>
<dbReference type="Proteomes" id="UP001371218">
    <property type="component" value="Unassembled WGS sequence"/>
</dbReference>
<evidence type="ECO:0000256" key="1">
    <source>
        <dbReference type="ARBA" id="ARBA00004459"/>
    </source>
</evidence>
<evidence type="ECO:0000256" key="4">
    <source>
        <dbReference type="ARBA" id="ARBA00023136"/>
    </source>
</evidence>
<keyword evidence="4 8" id="KW-0472">Membrane</keyword>
<dbReference type="PROSITE" id="PS51257">
    <property type="entry name" value="PROKAR_LIPOPROTEIN"/>
    <property type="match status" value="1"/>
</dbReference>
<feature type="transmembrane region" description="Helical" evidence="8">
    <location>
        <begin position="217"/>
        <end position="239"/>
    </location>
</feature>
<reference evidence="10 11" key="1">
    <citation type="submission" date="2024-04" db="EMBL/GenBank/DDBJ databases">
        <title>Novel species of the genus Ideonella isolated from streams.</title>
        <authorList>
            <person name="Lu H."/>
        </authorList>
    </citation>
    <scope>NUCLEOTIDE SEQUENCE [LARGE SCALE GENOMIC DNA]</scope>
    <source>
        <strain evidence="10 11">DXS29W</strain>
    </source>
</reference>
<dbReference type="InterPro" id="IPR003282">
    <property type="entry name" value="T3SS_SctJ"/>
</dbReference>
<keyword evidence="5 8" id="KW-0564">Palmitate</keyword>
<dbReference type="InterPro" id="IPR043427">
    <property type="entry name" value="YscJ/FliF"/>
</dbReference>
<keyword evidence="11" id="KW-1185">Reference proteome</keyword>
<keyword evidence="8" id="KW-1133">Transmembrane helix</keyword>
<comment type="caution">
    <text evidence="10">The sequence shown here is derived from an EMBL/GenBank/DDBJ whole genome shotgun (WGS) entry which is preliminary data.</text>
</comment>
<dbReference type="PANTHER" id="PTHR30046">
    <property type="entry name" value="FLAGELLAR M-RING PROTEIN"/>
    <property type="match status" value="1"/>
</dbReference>
<dbReference type="Gene3D" id="3.30.300.30">
    <property type="match status" value="1"/>
</dbReference>
<keyword evidence="6 8" id="KW-0998">Cell outer membrane</keyword>
<dbReference type="PRINTS" id="PR01338">
    <property type="entry name" value="TYPE3OMKPROT"/>
</dbReference>
<evidence type="ECO:0000259" key="9">
    <source>
        <dbReference type="Pfam" id="PF01514"/>
    </source>
</evidence>
<evidence type="ECO:0000256" key="8">
    <source>
        <dbReference type="RuleBase" id="RU364102"/>
    </source>
</evidence>
<comment type="subcellular location">
    <subcellularLocation>
        <location evidence="1">Cell outer membrane</location>
        <topology evidence="1">Lipid-anchor</topology>
    </subcellularLocation>
</comment>
<gene>
    <name evidence="10" type="primary">sctJ</name>
    <name evidence="10" type="ORF">AACH06_08570</name>
</gene>
<organism evidence="10 11">
    <name type="scientific">Ideonella lacteola</name>
    <dbReference type="NCBI Taxonomy" id="2984193"/>
    <lineage>
        <taxon>Bacteria</taxon>
        <taxon>Pseudomonadati</taxon>
        <taxon>Pseudomonadota</taxon>
        <taxon>Betaproteobacteria</taxon>
        <taxon>Burkholderiales</taxon>
        <taxon>Sphaerotilaceae</taxon>
        <taxon>Ideonella</taxon>
    </lineage>
</organism>
<feature type="domain" description="Flagellar M-ring N-terminal" evidence="9">
    <location>
        <begin position="22"/>
        <end position="185"/>
    </location>
</feature>
<dbReference type="PANTHER" id="PTHR30046:SF2">
    <property type="entry name" value="YOP PROTEINS TRANSLOCATION LIPOPROTEIN J"/>
    <property type="match status" value="1"/>
</dbReference>
<sequence>MNSPLRLLAALLLTALLSACRVELYSGLNENEANVMLAALAGARIDAVKVQAGESGWQLQVDERDLPAAVEVLQERGLPGPRHASLGEVFQKQGLVATPAEERVRYIFGLSQELSRTVAEIDGVVSARVHVVIPANDPLSDKLKPSSAAVFIKHRPGTDLRLLAPAVKELVAHSVEGLSYEQVSLTLVPASDVVNSASSRSRAAAEAAGPLGLSTTALATLSIVALLAAAAVVALPWLLRRSGLPLRVWLRRAGFVK</sequence>
<proteinExistence type="inferred from homology"/>
<dbReference type="EMBL" id="JBBUTG010000004">
    <property type="protein sequence ID" value="MEK8030863.1"/>
    <property type="molecule type" value="Genomic_DNA"/>
</dbReference>
<keyword evidence="7 8" id="KW-0449">Lipoprotein</keyword>
<dbReference type="InterPro" id="IPR006182">
    <property type="entry name" value="FliF_N_dom"/>
</dbReference>
<dbReference type="NCBIfam" id="TIGR02544">
    <property type="entry name" value="III_secr_YscJ"/>
    <property type="match status" value="1"/>
</dbReference>
<comment type="similarity">
    <text evidence="2 8">Belongs to the YscJ lipoprotein family.</text>
</comment>
<accession>A0ABU9BLM1</accession>
<keyword evidence="3 8" id="KW-0732">Signal</keyword>
<evidence type="ECO:0000313" key="11">
    <source>
        <dbReference type="Proteomes" id="UP001371218"/>
    </source>
</evidence>
<evidence type="ECO:0000256" key="6">
    <source>
        <dbReference type="ARBA" id="ARBA00023237"/>
    </source>
</evidence>
<protein>
    <recommendedName>
        <fullName evidence="8">Lipoprotein</fullName>
    </recommendedName>
</protein>
<keyword evidence="8" id="KW-0812">Transmembrane</keyword>
<evidence type="ECO:0000256" key="2">
    <source>
        <dbReference type="ARBA" id="ARBA00009509"/>
    </source>
</evidence>
<dbReference type="Gene3D" id="3.30.70.1530">
    <property type="entry name" value="Hypothetical protein rpa1041"/>
    <property type="match status" value="1"/>
</dbReference>
<dbReference type="Pfam" id="PF01514">
    <property type="entry name" value="YscJ_FliF"/>
    <property type="match status" value="1"/>
</dbReference>
<evidence type="ECO:0000313" key="10">
    <source>
        <dbReference type="EMBL" id="MEK8030863.1"/>
    </source>
</evidence>
<evidence type="ECO:0000256" key="7">
    <source>
        <dbReference type="ARBA" id="ARBA00023288"/>
    </source>
</evidence>
<dbReference type="InterPro" id="IPR045851">
    <property type="entry name" value="AMP-bd_C_sf"/>
</dbReference>
<dbReference type="RefSeq" id="WP_341425236.1">
    <property type="nucleotide sequence ID" value="NZ_JBBUTG010000004.1"/>
</dbReference>